<dbReference type="CDD" id="cd00555">
    <property type="entry name" value="Maf"/>
    <property type="match status" value="1"/>
</dbReference>
<dbReference type="AlphaFoldDB" id="A0A4Q9DYV4"/>
<feature type="active site" description="Proton acceptor" evidence="3">
    <location>
        <position position="80"/>
    </location>
</feature>
<dbReference type="RefSeq" id="WP_131011423.1">
    <property type="nucleotide sequence ID" value="NZ_SIRE01000002.1"/>
</dbReference>
<dbReference type="GO" id="GO:0036221">
    <property type="term" value="F:UTP diphosphatase activity"/>
    <property type="evidence" value="ECO:0007669"/>
    <property type="project" value="RHEA"/>
</dbReference>
<proteinExistence type="inferred from homology"/>
<keyword evidence="3" id="KW-0963">Cytoplasm</keyword>
<evidence type="ECO:0000313" key="6">
    <source>
        <dbReference type="Proteomes" id="UP000293142"/>
    </source>
</evidence>
<sequence>MASSTNSSFQLILASSSPRRQELIRSLGLPYKIIVSDVDESTRPGLSPAQVVEELSLRKALAVYDGLSADETPGIVIGSDTIVVLNEGILGKPRNADDAFMMLKGLQGRTHRVFTGLACIRTKSGMEFAEQPLGNSAGNPTVDDPRPGKSGDEKTGGYEPALLFGDIGQYRIVSEYAAGQPETLVGHTVSKVTFRPMSDDEIWAYVKTGDPLDKAGSYGIQGLGSVFVEKIEGDFYSIMGLPLNLLYWMLQQFGVHILENT</sequence>
<comment type="function">
    <text evidence="3">Nucleoside triphosphate pyrophosphatase that hydrolyzes dTTP and UTP. May have a dual role in cell division arrest and in preventing the incorporation of modified nucleotides into cellular nucleic acids.</text>
</comment>
<evidence type="ECO:0000256" key="4">
    <source>
        <dbReference type="SAM" id="MobiDB-lite"/>
    </source>
</evidence>
<keyword evidence="3" id="KW-0546">Nucleotide metabolism</keyword>
<dbReference type="Pfam" id="PF02545">
    <property type="entry name" value="Maf"/>
    <property type="match status" value="2"/>
</dbReference>
<feature type="site" description="Important for substrate specificity" evidence="3">
    <location>
        <position position="81"/>
    </location>
</feature>
<dbReference type="InterPro" id="IPR003697">
    <property type="entry name" value="Maf-like"/>
</dbReference>
<dbReference type="Proteomes" id="UP000293142">
    <property type="component" value="Unassembled WGS sequence"/>
</dbReference>
<evidence type="ECO:0000256" key="2">
    <source>
        <dbReference type="ARBA" id="ARBA00022801"/>
    </source>
</evidence>
<dbReference type="HAMAP" id="MF_00528">
    <property type="entry name" value="Maf"/>
    <property type="match status" value="1"/>
</dbReference>
<dbReference type="PANTHER" id="PTHR43213">
    <property type="entry name" value="BIFUNCTIONAL DTTP/UTP PYROPHOSPHATASE/METHYLTRANSFERASE PROTEIN-RELATED"/>
    <property type="match status" value="1"/>
</dbReference>
<comment type="similarity">
    <text evidence="3">Belongs to the Maf family. YhdE subfamily.</text>
</comment>
<feature type="site" description="Important for substrate specificity" evidence="3">
    <location>
        <position position="19"/>
    </location>
</feature>
<dbReference type="InterPro" id="IPR029001">
    <property type="entry name" value="ITPase-like_fam"/>
</dbReference>
<name>A0A4Q9DYV4_9BACL</name>
<comment type="subcellular location">
    <subcellularLocation>
        <location evidence="3">Cytoplasm</location>
    </subcellularLocation>
</comment>
<dbReference type="Gene3D" id="3.90.950.10">
    <property type="match status" value="1"/>
</dbReference>
<comment type="caution">
    <text evidence="3">Lacks conserved residue(s) required for the propagation of feature annotation.</text>
</comment>
<dbReference type="OrthoDB" id="9807767at2"/>
<comment type="catalytic activity">
    <reaction evidence="3">
        <text>dTTP + H2O = dTMP + diphosphate + H(+)</text>
        <dbReference type="Rhea" id="RHEA:28534"/>
        <dbReference type="ChEBI" id="CHEBI:15377"/>
        <dbReference type="ChEBI" id="CHEBI:15378"/>
        <dbReference type="ChEBI" id="CHEBI:33019"/>
        <dbReference type="ChEBI" id="CHEBI:37568"/>
        <dbReference type="ChEBI" id="CHEBI:63528"/>
        <dbReference type="EC" id="3.6.1.9"/>
    </reaction>
</comment>
<comment type="caution">
    <text evidence="5">The sequence shown here is derived from an EMBL/GenBank/DDBJ whole genome shotgun (WGS) entry which is preliminary data.</text>
</comment>
<keyword evidence="6" id="KW-1185">Reference proteome</keyword>
<accession>A0A4Q9DYV4</accession>
<feature type="site" description="Important for substrate specificity" evidence="3">
    <location>
        <position position="221"/>
    </location>
</feature>
<dbReference type="EC" id="3.6.1.9" evidence="3"/>
<dbReference type="EMBL" id="SIRE01000002">
    <property type="protein sequence ID" value="TBL81635.1"/>
    <property type="molecule type" value="Genomic_DNA"/>
</dbReference>
<dbReference type="PANTHER" id="PTHR43213:SF5">
    <property type="entry name" value="BIFUNCTIONAL DTTP_UTP PYROPHOSPHATASE_METHYLTRANSFERASE PROTEIN-RELATED"/>
    <property type="match status" value="1"/>
</dbReference>
<protein>
    <recommendedName>
        <fullName evidence="3">dTTP/UTP pyrophosphatase</fullName>
        <shortName evidence="3">dTTPase/UTPase</shortName>
        <ecNumber evidence="3">3.6.1.9</ecNumber>
    </recommendedName>
    <alternativeName>
        <fullName evidence="3">Nucleoside triphosphate pyrophosphatase</fullName>
    </alternativeName>
    <alternativeName>
        <fullName evidence="3">Nucleotide pyrophosphatase</fullName>
        <shortName evidence="3">Nucleotide PPase</shortName>
    </alternativeName>
</protein>
<keyword evidence="2 3" id="KW-0378">Hydrolase</keyword>
<reference evidence="5 6" key="1">
    <citation type="submission" date="2019-02" db="EMBL/GenBank/DDBJ databases">
        <title>Paenibacillus sp. nov., isolated from surface-sterilized tissue of Thalictrum simplex L.</title>
        <authorList>
            <person name="Tuo L."/>
        </authorList>
    </citation>
    <scope>NUCLEOTIDE SEQUENCE [LARGE SCALE GENOMIC DNA]</scope>
    <source>
        <strain evidence="5 6">N2SHLJ1</strain>
    </source>
</reference>
<comment type="catalytic activity">
    <reaction evidence="3">
        <text>UTP + H2O = UMP + diphosphate + H(+)</text>
        <dbReference type="Rhea" id="RHEA:29395"/>
        <dbReference type="ChEBI" id="CHEBI:15377"/>
        <dbReference type="ChEBI" id="CHEBI:15378"/>
        <dbReference type="ChEBI" id="CHEBI:33019"/>
        <dbReference type="ChEBI" id="CHEBI:46398"/>
        <dbReference type="ChEBI" id="CHEBI:57865"/>
        <dbReference type="EC" id="3.6.1.9"/>
    </reaction>
</comment>
<comment type="cofactor">
    <cofactor evidence="1 3">
        <name>a divalent metal cation</name>
        <dbReference type="ChEBI" id="CHEBI:60240"/>
    </cofactor>
</comment>
<feature type="region of interest" description="Disordered" evidence="4">
    <location>
        <begin position="130"/>
        <end position="156"/>
    </location>
</feature>
<evidence type="ECO:0000313" key="5">
    <source>
        <dbReference type="EMBL" id="TBL81635.1"/>
    </source>
</evidence>
<dbReference type="GO" id="GO:0009117">
    <property type="term" value="P:nucleotide metabolic process"/>
    <property type="evidence" value="ECO:0007669"/>
    <property type="project" value="UniProtKB-KW"/>
</dbReference>
<dbReference type="SUPFAM" id="SSF52972">
    <property type="entry name" value="ITPase-like"/>
    <property type="match status" value="2"/>
</dbReference>
<feature type="compositionally biased region" description="Basic and acidic residues" evidence="4">
    <location>
        <begin position="143"/>
        <end position="156"/>
    </location>
</feature>
<dbReference type="GO" id="GO:0036218">
    <property type="term" value="F:dTTP diphosphatase activity"/>
    <property type="evidence" value="ECO:0007669"/>
    <property type="project" value="RHEA"/>
</dbReference>
<gene>
    <name evidence="5" type="ORF">EYB31_01130</name>
</gene>
<evidence type="ECO:0000256" key="1">
    <source>
        <dbReference type="ARBA" id="ARBA00001968"/>
    </source>
</evidence>
<evidence type="ECO:0000256" key="3">
    <source>
        <dbReference type="HAMAP-Rule" id="MF_00528"/>
    </source>
</evidence>
<dbReference type="GO" id="GO:0005737">
    <property type="term" value="C:cytoplasm"/>
    <property type="evidence" value="ECO:0007669"/>
    <property type="project" value="UniProtKB-SubCell"/>
</dbReference>
<organism evidence="5 6">
    <name type="scientific">Paenibacillus thalictri</name>
    <dbReference type="NCBI Taxonomy" id="2527873"/>
    <lineage>
        <taxon>Bacteria</taxon>
        <taxon>Bacillati</taxon>
        <taxon>Bacillota</taxon>
        <taxon>Bacilli</taxon>
        <taxon>Bacillales</taxon>
        <taxon>Paenibacillaceae</taxon>
        <taxon>Paenibacillus</taxon>
    </lineage>
</organism>